<dbReference type="AlphaFoldDB" id="A0A8S1X3N0"/>
<dbReference type="InterPro" id="IPR013087">
    <property type="entry name" value="Znf_C2H2_type"/>
</dbReference>
<dbReference type="EMBL" id="CAJJDP010000109">
    <property type="protein sequence ID" value="CAD8195330.1"/>
    <property type="molecule type" value="Genomic_DNA"/>
</dbReference>
<gene>
    <name evidence="4" type="ORF">POCTA_138.1.T1090004</name>
</gene>
<evidence type="ECO:0000313" key="4">
    <source>
        <dbReference type="EMBL" id="CAD8195330.1"/>
    </source>
</evidence>
<keyword evidence="1" id="KW-0479">Metal-binding</keyword>
<dbReference type="OMA" id="IAKPYSC"/>
<comment type="caution">
    <text evidence="4">The sequence shown here is derived from an EMBL/GenBank/DDBJ whole genome shotgun (WGS) entry which is preliminary data.</text>
</comment>
<evidence type="ECO:0000313" key="5">
    <source>
        <dbReference type="Proteomes" id="UP000683925"/>
    </source>
</evidence>
<reference evidence="4" key="1">
    <citation type="submission" date="2021-01" db="EMBL/GenBank/DDBJ databases">
        <authorList>
            <consortium name="Genoscope - CEA"/>
            <person name="William W."/>
        </authorList>
    </citation>
    <scope>NUCLEOTIDE SEQUENCE</scope>
</reference>
<keyword evidence="5" id="KW-1185">Reference proteome</keyword>
<dbReference type="OrthoDB" id="6365676at2759"/>
<feature type="domain" description="C2H2-type" evidence="3">
    <location>
        <begin position="146"/>
        <end position="175"/>
    </location>
</feature>
<feature type="compositionally biased region" description="Basic residues" evidence="2">
    <location>
        <begin position="1"/>
        <end position="15"/>
    </location>
</feature>
<keyword evidence="1" id="KW-0862">Zinc</keyword>
<evidence type="ECO:0000259" key="3">
    <source>
        <dbReference type="PROSITE" id="PS50157"/>
    </source>
</evidence>
<sequence>MKKKSKKHHKKKHHSSSSSSSSKSSKSRSRSRSESKSKKSKSKSKSNQFNKEKPVDSAIQDQSTTRPYKVNKFALGSMLFENRRTNDRMDKNEVQHANTQLKKIDKTGRDAVLLSAAINTVQQDNKREEYQIELVNGQYIKIAKPYSCGFSNCQMRFVTTDELTKHLREHDRVQSMKNTQRAQKFMENL</sequence>
<dbReference type="PROSITE" id="PS00028">
    <property type="entry name" value="ZINC_FINGER_C2H2_1"/>
    <property type="match status" value="1"/>
</dbReference>
<organism evidence="4 5">
    <name type="scientific">Paramecium octaurelia</name>
    <dbReference type="NCBI Taxonomy" id="43137"/>
    <lineage>
        <taxon>Eukaryota</taxon>
        <taxon>Sar</taxon>
        <taxon>Alveolata</taxon>
        <taxon>Ciliophora</taxon>
        <taxon>Intramacronucleata</taxon>
        <taxon>Oligohymenophorea</taxon>
        <taxon>Peniculida</taxon>
        <taxon>Parameciidae</taxon>
        <taxon>Paramecium</taxon>
    </lineage>
</organism>
<name>A0A8S1X3N0_PAROT</name>
<evidence type="ECO:0000256" key="1">
    <source>
        <dbReference type="PROSITE-ProRule" id="PRU00042"/>
    </source>
</evidence>
<evidence type="ECO:0000256" key="2">
    <source>
        <dbReference type="SAM" id="MobiDB-lite"/>
    </source>
</evidence>
<keyword evidence="1" id="KW-0863">Zinc-finger</keyword>
<dbReference type="Proteomes" id="UP000683925">
    <property type="component" value="Unassembled WGS sequence"/>
</dbReference>
<protein>
    <recommendedName>
        <fullName evidence="3">C2H2-type domain-containing protein</fullName>
    </recommendedName>
</protein>
<dbReference type="GO" id="GO:0008270">
    <property type="term" value="F:zinc ion binding"/>
    <property type="evidence" value="ECO:0007669"/>
    <property type="project" value="UniProtKB-KW"/>
</dbReference>
<feature type="region of interest" description="Disordered" evidence="2">
    <location>
        <begin position="1"/>
        <end position="64"/>
    </location>
</feature>
<proteinExistence type="predicted"/>
<accession>A0A8S1X3N0</accession>
<dbReference type="PROSITE" id="PS50157">
    <property type="entry name" value="ZINC_FINGER_C2H2_2"/>
    <property type="match status" value="1"/>
</dbReference>